<organism evidence="13 14">
    <name type="scientific">Stichopus japonicus</name>
    <name type="common">Sea cucumber</name>
    <dbReference type="NCBI Taxonomy" id="307972"/>
    <lineage>
        <taxon>Eukaryota</taxon>
        <taxon>Metazoa</taxon>
        <taxon>Echinodermata</taxon>
        <taxon>Eleutherozoa</taxon>
        <taxon>Echinozoa</taxon>
        <taxon>Holothuroidea</taxon>
        <taxon>Aspidochirotacea</taxon>
        <taxon>Aspidochirotida</taxon>
        <taxon>Stichopodidae</taxon>
        <taxon>Apostichopus</taxon>
    </lineage>
</organism>
<dbReference type="OrthoDB" id="45007at2759"/>
<keyword evidence="8" id="KW-0378">Hydrolase</keyword>
<comment type="similarity">
    <text evidence="3">Belongs to the metallophosphoesterase superfamily. CPPED1 family.</text>
</comment>
<comment type="cofactor">
    <cofactor evidence="1">
        <name>a divalent metal cation</name>
        <dbReference type="ChEBI" id="CHEBI:60240"/>
    </cofactor>
</comment>
<gene>
    <name evidence="13" type="ORF">BSL78_01549</name>
</gene>
<keyword evidence="6" id="KW-0963">Cytoplasm</keyword>
<dbReference type="Proteomes" id="UP000230750">
    <property type="component" value="Unassembled WGS sequence"/>
</dbReference>
<dbReference type="EMBL" id="MRZV01000030">
    <property type="protein sequence ID" value="PIK61536.1"/>
    <property type="molecule type" value="Genomic_DNA"/>
</dbReference>
<comment type="catalytic activity">
    <reaction evidence="10">
        <text>O-phospho-L-seryl-[protein] + H2O = L-seryl-[protein] + phosphate</text>
        <dbReference type="Rhea" id="RHEA:20629"/>
        <dbReference type="Rhea" id="RHEA-COMP:9863"/>
        <dbReference type="Rhea" id="RHEA-COMP:11604"/>
        <dbReference type="ChEBI" id="CHEBI:15377"/>
        <dbReference type="ChEBI" id="CHEBI:29999"/>
        <dbReference type="ChEBI" id="CHEBI:43474"/>
        <dbReference type="ChEBI" id="CHEBI:83421"/>
        <dbReference type="EC" id="3.1.3.16"/>
    </reaction>
</comment>
<accession>A0A2G8LMQ2</accession>
<dbReference type="GO" id="GO:0046872">
    <property type="term" value="F:metal ion binding"/>
    <property type="evidence" value="ECO:0007669"/>
    <property type="project" value="UniProtKB-KW"/>
</dbReference>
<comment type="subcellular location">
    <subcellularLocation>
        <location evidence="2">Cytoplasm</location>
    </subcellularLocation>
</comment>
<dbReference type="Gene3D" id="3.60.21.10">
    <property type="match status" value="1"/>
</dbReference>
<keyword evidence="7" id="KW-0479">Metal-binding</keyword>
<comment type="caution">
    <text evidence="13">The sequence shown here is derived from an EMBL/GenBank/DDBJ whole genome shotgun (WGS) entry which is preliminary data.</text>
</comment>
<dbReference type="Pfam" id="PF00149">
    <property type="entry name" value="Metallophos"/>
    <property type="match status" value="1"/>
</dbReference>
<dbReference type="CDD" id="cd07395">
    <property type="entry name" value="MPP_CSTP1"/>
    <property type="match status" value="1"/>
</dbReference>
<dbReference type="InterPro" id="IPR051918">
    <property type="entry name" value="STPP_CPPED1"/>
</dbReference>
<evidence type="ECO:0000256" key="7">
    <source>
        <dbReference type="ARBA" id="ARBA00022723"/>
    </source>
</evidence>
<dbReference type="InterPro" id="IPR029052">
    <property type="entry name" value="Metallo-depent_PP-like"/>
</dbReference>
<evidence type="ECO:0000256" key="5">
    <source>
        <dbReference type="ARBA" id="ARBA00013356"/>
    </source>
</evidence>
<evidence type="ECO:0000256" key="11">
    <source>
        <dbReference type="ARBA" id="ARBA00048336"/>
    </source>
</evidence>
<dbReference type="PANTHER" id="PTHR43143:SF1">
    <property type="entry name" value="SERINE_THREONINE-PROTEIN PHOSPHATASE CPPED1"/>
    <property type="match status" value="1"/>
</dbReference>
<protein>
    <recommendedName>
        <fullName evidence="5">Serine/threonine-protein phosphatase CPPED1</fullName>
        <ecNumber evidence="4">3.1.3.16</ecNumber>
    </recommendedName>
    <alternativeName>
        <fullName evidence="9">Calcineurin-like phosphoesterase domain-containing protein 1</fullName>
    </alternativeName>
</protein>
<dbReference type="STRING" id="307972.A0A2G8LMQ2"/>
<evidence type="ECO:0000256" key="8">
    <source>
        <dbReference type="ARBA" id="ARBA00022801"/>
    </source>
</evidence>
<evidence type="ECO:0000256" key="3">
    <source>
        <dbReference type="ARBA" id="ARBA00010567"/>
    </source>
</evidence>
<dbReference type="InterPro" id="IPR004843">
    <property type="entry name" value="Calcineurin-like_PHP"/>
</dbReference>
<sequence length="301" mass="34520">MGTDIISSEFRKRARNGEYEGLDKEKEGEWNGSFMFIQGADCQYGMIDDMAEKTPIRWEEEIKMTRIAIDKINQMKPKPKFFAVCGDLVHAFPGEEGRTEQEQDFAREFSRLDPSIPLVCCCGNHDVGNKPTPQSIQRFRDTVGDDYFSFWAGGVKCLVLNSQYYEDSSLVKEMSEKQNEWLDRELNGKCRQGCKHLITFQHIPWFLKHPDEGNDYFNIDRNVRSKMLEKLHKAGVKTVFCGHYHRNAGGFYKGMEEVVTSAMGCPLGTEKSGLRVVTVTESGINHKYYAMDDIPLSFELD</sequence>
<evidence type="ECO:0000256" key="9">
    <source>
        <dbReference type="ARBA" id="ARBA00032900"/>
    </source>
</evidence>
<evidence type="ECO:0000256" key="4">
    <source>
        <dbReference type="ARBA" id="ARBA00013081"/>
    </source>
</evidence>
<keyword evidence="14" id="KW-1185">Reference proteome</keyword>
<evidence type="ECO:0000259" key="12">
    <source>
        <dbReference type="Pfam" id="PF00149"/>
    </source>
</evidence>
<dbReference type="GO" id="GO:0004722">
    <property type="term" value="F:protein serine/threonine phosphatase activity"/>
    <property type="evidence" value="ECO:0007669"/>
    <property type="project" value="UniProtKB-EC"/>
</dbReference>
<evidence type="ECO:0000256" key="2">
    <source>
        <dbReference type="ARBA" id="ARBA00004496"/>
    </source>
</evidence>
<dbReference type="PANTHER" id="PTHR43143">
    <property type="entry name" value="METALLOPHOSPHOESTERASE, CALCINEURIN SUPERFAMILY"/>
    <property type="match status" value="1"/>
</dbReference>
<dbReference type="SUPFAM" id="SSF56300">
    <property type="entry name" value="Metallo-dependent phosphatases"/>
    <property type="match status" value="1"/>
</dbReference>
<dbReference type="EC" id="3.1.3.16" evidence="4"/>
<dbReference type="InterPro" id="IPR041867">
    <property type="entry name" value="MPP_CSTP1"/>
</dbReference>
<evidence type="ECO:0000313" key="14">
    <source>
        <dbReference type="Proteomes" id="UP000230750"/>
    </source>
</evidence>
<evidence type="ECO:0000256" key="6">
    <source>
        <dbReference type="ARBA" id="ARBA00022490"/>
    </source>
</evidence>
<feature type="domain" description="Calcineurin-like phosphoesterase" evidence="12">
    <location>
        <begin position="74"/>
        <end position="246"/>
    </location>
</feature>
<proteinExistence type="inferred from homology"/>
<evidence type="ECO:0000256" key="10">
    <source>
        <dbReference type="ARBA" id="ARBA00047761"/>
    </source>
</evidence>
<reference evidence="13 14" key="1">
    <citation type="journal article" date="2017" name="PLoS Biol.">
        <title>The sea cucumber genome provides insights into morphological evolution and visceral regeneration.</title>
        <authorList>
            <person name="Zhang X."/>
            <person name="Sun L."/>
            <person name="Yuan J."/>
            <person name="Sun Y."/>
            <person name="Gao Y."/>
            <person name="Zhang L."/>
            <person name="Li S."/>
            <person name="Dai H."/>
            <person name="Hamel J.F."/>
            <person name="Liu C."/>
            <person name="Yu Y."/>
            <person name="Liu S."/>
            <person name="Lin W."/>
            <person name="Guo K."/>
            <person name="Jin S."/>
            <person name="Xu P."/>
            <person name="Storey K.B."/>
            <person name="Huan P."/>
            <person name="Zhang T."/>
            <person name="Zhou Y."/>
            <person name="Zhang J."/>
            <person name="Lin C."/>
            <person name="Li X."/>
            <person name="Xing L."/>
            <person name="Huo D."/>
            <person name="Sun M."/>
            <person name="Wang L."/>
            <person name="Mercier A."/>
            <person name="Li F."/>
            <person name="Yang H."/>
            <person name="Xiang J."/>
        </authorList>
    </citation>
    <scope>NUCLEOTIDE SEQUENCE [LARGE SCALE GENOMIC DNA]</scope>
    <source>
        <strain evidence="13">Shaxun</strain>
        <tissue evidence="13">Muscle</tissue>
    </source>
</reference>
<dbReference type="AlphaFoldDB" id="A0A2G8LMQ2"/>
<comment type="catalytic activity">
    <reaction evidence="11">
        <text>O-phospho-L-threonyl-[protein] + H2O = L-threonyl-[protein] + phosphate</text>
        <dbReference type="Rhea" id="RHEA:47004"/>
        <dbReference type="Rhea" id="RHEA-COMP:11060"/>
        <dbReference type="Rhea" id="RHEA-COMP:11605"/>
        <dbReference type="ChEBI" id="CHEBI:15377"/>
        <dbReference type="ChEBI" id="CHEBI:30013"/>
        <dbReference type="ChEBI" id="CHEBI:43474"/>
        <dbReference type="ChEBI" id="CHEBI:61977"/>
        <dbReference type="EC" id="3.1.3.16"/>
    </reaction>
</comment>
<evidence type="ECO:0000313" key="13">
    <source>
        <dbReference type="EMBL" id="PIK61536.1"/>
    </source>
</evidence>
<name>A0A2G8LMQ2_STIJA</name>
<evidence type="ECO:0000256" key="1">
    <source>
        <dbReference type="ARBA" id="ARBA00001968"/>
    </source>
</evidence>
<dbReference type="GO" id="GO:0005737">
    <property type="term" value="C:cytoplasm"/>
    <property type="evidence" value="ECO:0007669"/>
    <property type="project" value="UniProtKB-SubCell"/>
</dbReference>